<feature type="active site" description="Nucleophile" evidence="18">
    <location>
        <position position="141"/>
    </location>
</feature>
<name>A0A7X8TNC5_9VIBR</name>
<keyword evidence="8" id="KW-1134">Transmembrane beta strand</keyword>
<evidence type="ECO:0000256" key="4">
    <source>
        <dbReference type="ARBA" id="ARBA00011702"/>
    </source>
</evidence>
<dbReference type="GO" id="GO:0046872">
    <property type="term" value="F:metal ion binding"/>
    <property type="evidence" value="ECO:0007669"/>
    <property type="project" value="UniProtKB-KW"/>
</dbReference>
<comment type="catalytic activity">
    <reaction evidence="1 20">
        <text>a 1,2-diacyl-sn-glycero-3-phosphocholine + H2O = a 2-acyl-sn-glycero-3-phosphocholine + a fatty acid + H(+)</text>
        <dbReference type="Rhea" id="RHEA:18689"/>
        <dbReference type="ChEBI" id="CHEBI:15377"/>
        <dbReference type="ChEBI" id="CHEBI:15378"/>
        <dbReference type="ChEBI" id="CHEBI:28868"/>
        <dbReference type="ChEBI" id="CHEBI:57643"/>
        <dbReference type="ChEBI" id="CHEBI:57875"/>
        <dbReference type="EC" id="3.1.1.32"/>
    </reaction>
</comment>
<comment type="similarity">
    <text evidence="3 20">Belongs to the phospholipase A1 family.</text>
</comment>
<dbReference type="PANTHER" id="PTHR40457">
    <property type="entry name" value="PHOSPHOLIPASE A1"/>
    <property type="match status" value="1"/>
</dbReference>
<evidence type="ECO:0000256" key="8">
    <source>
        <dbReference type="ARBA" id="ARBA00022452"/>
    </source>
</evidence>
<gene>
    <name evidence="21" type="ORF">HGP28_03485</name>
</gene>
<dbReference type="GO" id="GO:0008970">
    <property type="term" value="F:phospholipase A1 activity"/>
    <property type="evidence" value="ECO:0007669"/>
    <property type="project" value="UniProtKB-EC"/>
</dbReference>
<keyword evidence="9" id="KW-0812">Transmembrane</keyword>
<evidence type="ECO:0000256" key="9">
    <source>
        <dbReference type="ARBA" id="ARBA00022692"/>
    </source>
</evidence>
<comment type="cofactor">
    <cofactor evidence="20">
        <name>Ca(2+)</name>
        <dbReference type="ChEBI" id="CHEBI:29108"/>
    </cofactor>
    <text evidence="20">Binds 1 Ca(2+) ion per monomer. In the dimeric form the Ca(2+) is bound by different amino acids with binding of each Ca(2+) shared with ligands coming from each monomer. The Ca(2+) ion may have a role in catalysis.</text>
</comment>
<dbReference type="InterPro" id="IPR036541">
    <property type="entry name" value="PLipase_A1_sf"/>
</dbReference>
<keyword evidence="14 20" id="KW-0442">Lipid degradation</keyword>
<dbReference type="GO" id="GO:0009279">
    <property type="term" value="C:cell outer membrane"/>
    <property type="evidence" value="ECO:0007669"/>
    <property type="project" value="UniProtKB-SubCell"/>
</dbReference>
<dbReference type="EMBL" id="JABAIK010000002">
    <property type="protein sequence ID" value="NLS11952.1"/>
    <property type="molecule type" value="Genomic_DNA"/>
</dbReference>
<evidence type="ECO:0000313" key="21">
    <source>
        <dbReference type="EMBL" id="NLS11952.1"/>
    </source>
</evidence>
<feature type="binding site" description="in dimeric form" evidence="19">
    <location>
        <position position="110"/>
    </location>
    <ligand>
        <name>Ca(2+)</name>
        <dbReference type="ChEBI" id="CHEBI:29108"/>
        <label>1</label>
    </ligand>
</feature>
<evidence type="ECO:0000256" key="13">
    <source>
        <dbReference type="ARBA" id="ARBA00022837"/>
    </source>
</evidence>
<dbReference type="PRINTS" id="PR01486">
    <property type="entry name" value="PHPHLIPASEA1"/>
</dbReference>
<evidence type="ECO:0000256" key="2">
    <source>
        <dbReference type="ARBA" id="ARBA00001604"/>
    </source>
</evidence>
<keyword evidence="17 20" id="KW-0998">Cell outer membrane</keyword>
<dbReference type="EC" id="3.1.1.4" evidence="6 20"/>
<evidence type="ECO:0000256" key="6">
    <source>
        <dbReference type="ARBA" id="ARBA00013278"/>
    </source>
</evidence>
<evidence type="ECO:0000256" key="17">
    <source>
        <dbReference type="ARBA" id="ARBA00023237"/>
    </source>
</evidence>
<keyword evidence="13 19" id="KW-0106">Calcium</keyword>
<keyword evidence="12 20" id="KW-0378">Hydrolase</keyword>
<evidence type="ECO:0000256" key="10">
    <source>
        <dbReference type="ARBA" id="ARBA00022723"/>
    </source>
</evidence>
<evidence type="ECO:0000256" key="20">
    <source>
        <dbReference type="RuleBase" id="RU366027"/>
    </source>
</evidence>
<dbReference type="AlphaFoldDB" id="A0A7X8TNC5"/>
<comment type="subunit">
    <text evidence="4 20">Homodimer; dimerization is reversible, and the dimeric form is the active one.</text>
</comment>
<reference evidence="21 22" key="1">
    <citation type="submission" date="2020-04" db="EMBL/GenBank/DDBJ databases">
        <title>Vibrio sp. SM6, a novel species isolated from seawater.</title>
        <authorList>
            <person name="Wang X."/>
        </authorList>
    </citation>
    <scope>NUCLEOTIDE SEQUENCE [LARGE SCALE GENOMIC DNA]</scope>
    <source>
        <strain evidence="21 22">SM6</strain>
    </source>
</reference>
<dbReference type="SUPFAM" id="SSF56931">
    <property type="entry name" value="Outer membrane phospholipase A (OMPLA)"/>
    <property type="match status" value="1"/>
</dbReference>
<evidence type="ECO:0000256" key="16">
    <source>
        <dbReference type="ARBA" id="ARBA00023136"/>
    </source>
</evidence>
<keyword evidence="10 19" id="KW-0479">Metal-binding</keyword>
<evidence type="ECO:0000256" key="11">
    <source>
        <dbReference type="ARBA" id="ARBA00022729"/>
    </source>
</evidence>
<evidence type="ECO:0000313" key="22">
    <source>
        <dbReference type="Proteomes" id="UP000535589"/>
    </source>
</evidence>
<dbReference type="EC" id="3.1.1.32" evidence="5 20"/>
<evidence type="ECO:0000256" key="18">
    <source>
        <dbReference type="PIRSR" id="PIRSR603187-1"/>
    </source>
</evidence>
<keyword evidence="11 20" id="KW-0732">Signal</keyword>
<keyword evidence="22" id="KW-1185">Reference proteome</keyword>
<comment type="subcellular location">
    <subcellularLocation>
        <location evidence="20">Cell outer membrane</location>
        <topology evidence="20">Multi-pass membrane protein</topology>
    </subcellularLocation>
    <text evidence="20">One of the very few enzymes located there.</text>
</comment>
<evidence type="ECO:0000256" key="5">
    <source>
        <dbReference type="ARBA" id="ARBA00013179"/>
    </source>
</evidence>
<protein>
    <recommendedName>
        <fullName evidence="7 20">Phospholipase A1</fullName>
        <ecNumber evidence="5 20">3.1.1.32</ecNumber>
        <ecNumber evidence="6 20">3.1.1.4</ecNumber>
    </recommendedName>
    <alternativeName>
        <fullName evidence="20">Phosphatidylcholine 1-acylhydrolase</fullName>
    </alternativeName>
</protein>
<comment type="function">
    <text evidence="20">Hydrolysis of phosphatidylcholine with phospholipase A2 (EC 3.1.1.4) and phospholipase A1 (EC 3.1.1.32) activities.</text>
</comment>
<sequence length="268" mass="31060">MKIIPSLICVTLSSVVTLGSAYAAQWSQPKSTDEKDARFSAFKDNYFLPVYHETRVNQARFRPLNPNDDAVKDTFIQFRFSVKYRIARIERHNLFLAYSQTSNWEAYASSAYFRDNDYNPELYYLLEQQDYSVALGFEHESNGAGGDEEVSWNRLYAGLNIPFDWGYLQVTPWVRVHTGTDYNPDIKHYLGYGETELAWNISDHQTLKAMMRNGIESGFSRGYYRLAWTFPVYQGIKGYAKAEAGYGTTISNYNFRHNAFGLGFYFEF</sequence>
<evidence type="ECO:0000256" key="1">
    <source>
        <dbReference type="ARBA" id="ARBA00000111"/>
    </source>
</evidence>
<dbReference type="PANTHER" id="PTHR40457:SF1">
    <property type="entry name" value="PHOSPHOLIPASE A1"/>
    <property type="match status" value="1"/>
</dbReference>
<evidence type="ECO:0000256" key="14">
    <source>
        <dbReference type="ARBA" id="ARBA00022963"/>
    </source>
</evidence>
<evidence type="ECO:0000256" key="19">
    <source>
        <dbReference type="PIRSR" id="PIRSR603187-2"/>
    </source>
</evidence>
<evidence type="ECO:0000256" key="3">
    <source>
        <dbReference type="ARBA" id="ARBA00010525"/>
    </source>
</evidence>
<accession>A0A7X8TNC5</accession>
<dbReference type="Proteomes" id="UP000535589">
    <property type="component" value="Unassembled WGS sequence"/>
</dbReference>
<evidence type="ECO:0000256" key="15">
    <source>
        <dbReference type="ARBA" id="ARBA00023098"/>
    </source>
</evidence>
<comment type="catalytic activity">
    <reaction evidence="2 20">
        <text>a 1,2-diacyl-sn-glycero-3-phosphocholine + H2O = a 1-acyl-sn-glycero-3-phosphocholine + a fatty acid + H(+)</text>
        <dbReference type="Rhea" id="RHEA:15801"/>
        <dbReference type="ChEBI" id="CHEBI:15377"/>
        <dbReference type="ChEBI" id="CHEBI:15378"/>
        <dbReference type="ChEBI" id="CHEBI:28868"/>
        <dbReference type="ChEBI" id="CHEBI:57643"/>
        <dbReference type="ChEBI" id="CHEBI:58168"/>
        <dbReference type="EC" id="3.1.1.4"/>
    </reaction>
</comment>
<feature type="signal peptide" evidence="20">
    <location>
        <begin position="1"/>
        <end position="23"/>
    </location>
</feature>
<evidence type="ECO:0000256" key="7">
    <source>
        <dbReference type="ARBA" id="ARBA00021726"/>
    </source>
</evidence>
<feature type="chain" id="PRO_5031595518" description="Phospholipase A1" evidence="20">
    <location>
        <begin position="24"/>
        <end position="268"/>
    </location>
</feature>
<dbReference type="RefSeq" id="WP_168835042.1">
    <property type="nucleotide sequence ID" value="NZ_JABAIK010000002.1"/>
</dbReference>
<dbReference type="GO" id="GO:0016042">
    <property type="term" value="P:lipid catabolic process"/>
    <property type="evidence" value="ECO:0007669"/>
    <property type="project" value="UniProtKB-KW"/>
</dbReference>
<dbReference type="Gene3D" id="2.40.230.10">
    <property type="entry name" value="Phospholipase A1"/>
    <property type="match status" value="1"/>
</dbReference>
<keyword evidence="16" id="KW-0472">Membrane</keyword>
<proteinExistence type="inferred from homology"/>
<dbReference type="Pfam" id="PF02253">
    <property type="entry name" value="PLA1"/>
    <property type="match status" value="1"/>
</dbReference>
<feature type="active site" description="Proton acceptor" evidence="18">
    <location>
        <position position="139"/>
    </location>
</feature>
<organism evidence="21 22">
    <name type="scientific">Vibrio agarilyticus</name>
    <dbReference type="NCBI Taxonomy" id="2726741"/>
    <lineage>
        <taxon>Bacteria</taxon>
        <taxon>Pseudomonadati</taxon>
        <taxon>Pseudomonadota</taxon>
        <taxon>Gammaproteobacteria</taxon>
        <taxon>Vibrionales</taxon>
        <taxon>Vibrionaceae</taxon>
        <taxon>Vibrio</taxon>
    </lineage>
</organism>
<evidence type="ECO:0000256" key="12">
    <source>
        <dbReference type="ARBA" id="ARBA00022801"/>
    </source>
</evidence>
<comment type="caution">
    <text evidence="21">The sequence shown here is derived from an EMBL/GenBank/DDBJ whole genome shotgun (WGS) entry which is preliminary data.</text>
</comment>
<keyword evidence="15 20" id="KW-0443">Lipid metabolism</keyword>
<dbReference type="GO" id="GO:0004623">
    <property type="term" value="F:phospholipase A2 activity"/>
    <property type="evidence" value="ECO:0007669"/>
    <property type="project" value="UniProtKB-EC"/>
</dbReference>
<dbReference type="InterPro" id="IPR003187">
    <property type="entry name" value="PLipase_A1"/>
</dbReference>